<dbReference type="Proteomes" id="UP000007938">
    <property type="component" value="Chromosome"/>
</dbReference>
<dbReference type="KEGG" id="adk:Alide2_3758"/>
<dbReference type="STRING" id="596154.Alide2_3758"/>
<dbReference type="HOGENOM" id="CLU_1850933_0_0_4"/>
<dbReference type="EMBL" id="CP002657">
    <property type="protein sequence ID" value="AEB86083.1"/>
    <property type="molecule type" value="Genomic_DNA"/>
</dbReference>
<organism evidence="2 3">
    <name type="scientific">Alicycliphilus denitrificans (strain DSM 14773 / CIP 107495 / K601)</name>
    <dbReference type="NCBI Taxonomy" id="596154"/>
    <lineage>
        <taxon>Bacteria</taxon>
        <taxon>Pseudomonadati</taxon>
        <taxon>Pseudomonadota</taxon>
        <taxon>Betaproteobacteria</taxon>
        <taxon>Burkholderiales</taxon>
        <taxon>Comamonadaceae</taxon>
        <taxon>Alicycliphilus</taxon>
    </lineage>
</organism>
<reference evidence="2 3" key="2">
    <citation type="submission" date="2011-04" db="EMBL/GenBank/DDBJ databases">
        <title>Complete sequence of chromosome of Alicycliphilus denitrificans K601.</title>
        <authorList>
            <consortium name="US DOE Joint Genome Institute"/>
            <person name="Lucas S."/>
            <person name="Han J."/>
            <person name="Lapidus A."/>
            <person name="Cheng J.-F."/>
            <person name="Goodwin L."/>
            <person name="Pitluck S."/>
            <person name="Peters L."/>
            <person name="Zeytun A."/>
            <person name="Detter J.C."/>
            <person name="Han C."/>
            <person name="Tapia R."/>
            <person name="Land M."/>
            <person name="Hauser L."/>
            <person name="Kyrpides N."/>
            <person name="Ivanova N."/>
            <person name="Mikhailova N."/>
            <person name="Pagani I."/>
            <person name="Oosterkamp M."/>
            <person name="Pieper D."/>
            <person name="van Berkel W."/>
            <person name="Langenhoff A."/>
            <person name="Smidt H."/>
            <person name="Stams A."/>
            <person name="Woyke T."/>
        </authorList>
    </citation>
    <scope>NUCLEOTIDE SEQUENCE [LARGE SCALE GENOMIC DNA]</scope>
    <source>
        <strain evidence="3">DSM 14773 / CIP 107495 / K601</strain>
    </source>
</reference>
<evidence type="ECO:0008006" key="4">
    <source>
        <dbReference type="Google" id="ProtNLM"/>
    </source>
</evidence>
<dbReference type="SUPFAM" id="SSF53955">
    <property type="entry name" value="Lysozyme-like"/>
    <property type="match status" value="1"/>
</dbReference>
<sequence length="138" mass="15142">MAEAHRHGGIQGHRGGFGISAPPPGHENKTAFGRFFLGLRAPLEEGFPTPRFLHSLLACAATTPKVWPSRFRPTGPLNPSAYAHNPQKLANEVHGRRMGNTAPGDGFAYRGRGLLQLTGKDSLAERKEWLRRTRAAWP</sequence>
<dbReference type="Gene3D" id="1.10.530.10">
    <property type="match status" value="1"/>
</dbReference>
<gene>
    <name evidence="2" type="ordered locus">Alide2_3758</name>
</gene>
<dbReference type="InterPro" id="IPR023346">
    <property type="entry name" value="Lysozyme-like_dom_sf"/>
</dbReference>
<evidence type="ECO:0000256" key="1">
    <source>
        <dbReference type="SAM" id="MobiDB-lite"/>
    </source>
</evidence>
<feature type="compositionally biased region" description="Gly residues" evidence="1">
    <location>
        <begin position="9"/>
        <end position="18"/>
    </location>
</feature>
<reference evidence="2 3" key="1">
    <citation type="journal article" date="2011" name="J. Bacteriol.">
        <title>Genome Sequences of Alicycliphilus denitrificans Strains BC and K601T.</title>
        <authorList>
            <person name="Oosterkamp M.J."/>
            <person name="Veuskens T."/>
            <person name="Plugge C.M."/>
            <person name="Langenhoff A.A."/>
            <person name="Gerritse J."/>
            <person name="van Berkel W.J."/>
            <person name="Pieper D.H."/>
            <person name="Junca H."/>
            <person name="Goodwin L.A."/>
            <person name="Daligault H.E."/>
            <person name="Bruce D.C."/>
            <person name="Detter J.C."/>
            <person name="Tapia R."/>
            <person name="Han C.S."/>
            <person name="Land M.L."/>
            <person name="Hauser L.J."/>
            <person name="Smidt H."/>
            <person name="Stams A.J."/>
        </authorList>
    </citation>
    <scope>NUCLEOTIDE SEQUENCE [LARGE SCALE GENOMIC DNA]</scope>
    <source>
        <strain evidence="3">DSM 14773 / CIP 107495 / K601</strain>
    </source>
</reference>
<name>F4GEC1_ALIDK</name>
<evidence type="ECO:0000313" key="3">
    <source>
        <dbReference type="Proteomes" id="UP000007938"/>
    </source>
</evidence>
<keyword evidence="3" id="KW-1185">Reference proteome</keyword>
<proteinExistence type="predicted"/>
<protein>
    <recommendedName>
        <fullName evidence="4">Glycoside hydrolase family 19 catalytic domain-containing protein</fullName>
    </recommendedName>
</protein>
<dbReference type="eggNOG" id="COG3179">
    <property type="taxonomic scope" value="Bacteria"/>
</dbReference>
<evidence type="ECO:0000313" key="2">
    <source>
        <dbReference type="EMBL" id="AEB86083.1"/>
    </source>
</evidence>
<dbReference type="AlphaFoldDB" id="F4GEC1"/>
<feature type="region of interest" description="Disordered" evidence="1">
    <location>
        <begin position="1"/>
        <end position="24"/>
    </location>
</feature>
<accession>F4GEC1</accession>